<sequence>MLDPVGEPNHTWVAISAGYVQSLALDSDGHIYSWGNNQYGELGDGTNTDKHSPVRVVDPARQPNTTWASIEAGDMHSLAIDTNGHAWAWGRNDLGHLGEASGTNQNTPVRVFDPFGHYNTTWISLNANNSHNLAIDSTHHLYSWGNNANYQLGDGTTTTRSWPVSVQTPAGKPNITWAAASPGGAYSIALDTDGHAYGWGYNGFGQLGNNTTTNGTTPARVLDPAGKPNITWKTISSGGHHVVALDNDGHAYAWGNNDSGQLGDGTTTDRHIPVPVIMPRYTITDVNVGGTTISASDRTINPTTGVWDITMPNHVPATVDVAVTYRLDGIDGSGNFITGNQTGIVTLHYTYSATNAVKFSLGDAAGKTTSPVPADQWVYSDDAQPIYQPDTNPTWSGHRFVGWFQADGSHWDFTTPVTASMTLKAGWDGTPTFTMEPHNGPVSGGTPVRVTVNPSSSGLRFTQVAAGSDFTLALGTDGHVYAWGANNTGQLGQNDTAARTGPVEVRLPADKVFTTVAAGSQQGFAVSAQGQVYAWGANSGQLGDGTATDRATPVVFVLPTGVKAVSVAAGSNHSLVLADNGHIYTAGLNSDGQLGLGDTTTRTTPADLAPPVNHSYKAVAAGASHSLALLDDGSIRAWGNNANGQLGNNTITGSTAPVETTLPAGTTAAQVTAGGDTSGLIDSTGRAWTWGNNANGQLGLGDTANRTVPTVVSGLPSTVSRISMGGTHSLAVSSNNLYAWGNNTYGQLGTGDTTARTAPTTITLPGNATPAWPRAGSTHSISSTTDGAAHTWGDNRSRQLGDPAAGSQRSRPKKIAIADPTVTKLQFDTPSYTVATSYDSSTGTWTASTPAHPEGQVPVTLTWTIAGRPQPNASIDGGFNYYIHLTLPKAGVIPLQQWSGGGLLVASALAALTYGGHAIAKRKTHPGRHSQHSPSAASK</sequence>
<evidence type="ECO:0000256" key="1">
    <source>
        <dbReference type="ARBA" id="ARBA00022658"/>
    </source>
</evidence>
<evidence type="ECO:0000256" key="3">
    <source>
        <dbReference type="SAM" id="MobiDB-lite"/>
    </source>
</evidence>
<dbReference type="PRINTS" id="PR00633">
    <property type="entry name" value="RCCNDNSATION"/>
</dbReference>
<dbReference type="Proteomes" id="UP001321766">
    <property type="component" value="Chromosome"/>
</dbReference>
<feature type="region of interest" description="Disordered" evidence="3">
    <location>
        <begin position="762"/>
        <end position="816"/>
    </location>
</feature>
<organism evidence="5 6">
    <name type="scientific">Bombiscardovia nodaiensis</name>
    <dbReference type="NCBI Taxonomy" id="2932181"/>
    <lineage>
        <taxon>Bacteria</taxon>
        <taxon>Bacillati</taxon>
        <taxon>Actinomycetota</taxon>
        <taxon>Actinomycetes</taxon>
        <taxon>Bifidobacteriales</taxon>
        <taxon>Bifidobacteriaceae</taxon>
        <taxon>Bombiscardovia</taxon>
    </lineage>
</organism>
<accession>A0ABN6SEH7</accession>
<gene>
    <name evidence="5" type="ORF">KIM372_14890</name>
</gene>
<proteinExistence type="predicted"/>
<dbReference type="InterPro" id="IPR058923">
    <property type="entry name" value="RCC1-like_dom"/>
</dbReference>
<dbReference type="PROSITE" id="PS50012">
    <property type="entry name" value="RCC1_3"/>
    <property type="match status" value="11"/>
</dbReference>
<feature type="domain" description="RCC1-like" evidence="4">
    <location>
        <begin position="561"/>
        <end position="816"/>
    </location>
</feature>
<dbReference type="EMBL" id="AP026798">
    <property type="protein sequence ID" value="BDR53582.1"/>
    <property type="molecule type" value="Genomic_DNA"/>
</dbReference>
<feature type="compositionally biased region" description="Polar residues" evidence="3">
    <location>
        <begin position="777"/>
        <end position="786"/>
    </location>
</feature>
<protein>
    <recommendedName>
        <fullName evidence="4">RCC1-like domain-containing protein</fullName>
    </recommendedName>
</protein>
<dbReference type="InterPro" id="IPR000408">
    <property type="entry name" value="Reg_chr_condens"/>
</dbReference>
<dbReference type="PANTHER" id="PTHR45982">
    <property type="entry name" value="REGULATOR OF CHROMOSOME CONDENSATION"/>
    <property type="match status" value="1"/>
</dbReference>
<dbReference type="SUPFAM" id="SSF50985">
    <property type="entry name" value="RCC1/BLIP-II"/>
    <property type="match status" value="2"/>
</dbReference>
<dbReference type="Pfam" id="PF25390">
    <property type="entry name" value="WD40_RLD"/>
    <property type="match status" value="2"/>
</dbReference>
<feature type="domain" description="RCC1-like" evidence="4">
    <location>
        <begin position="10"/>
        <end position="291"/>
    </location>
</feature>
<reference evidence="5 6" key="1">
    <citation type="journal article" date="2023" name="Microbiol. Spectr.">
        <title>Symbiosis of Carpenter Bees with Uncharacterized Lactic Acid Bacteria Showing NAD Auxotrophy.</title>
        <authorList>
            <person name="Kawasaki S."/>
            <person name="Ozawa K."/>
            <person name="Mori T."/>
            <person name="Yamamoto A."/>
            <person name="Ito M."/>
            <person name="Ohkuma M."/>
            <person name="Sakamoto M."/>
            <person name="Matsutani M."/>
        </authorList>
    </citation>
    <scope>NUCLEOTIDE SEQUENCE [LARGE SCALE GENOMIC DNA]</scope>
    <source>
        <strain evidence="5 6">Kim37-2</strain>
    </source>
</reference>
<evidence type="ECO:0000313" key="6">
    <source>
        <dbReference type="Proteomes" id="UP001321766"/>
    </source>
</evidence>
<dbReference type="InterPro" id="IPR009091">
    <property type="entry name" value="RCC1/BLIP-II"/>
</dbReference>
<keyword evidence="2" id="KW-0677">Repeat</keyword>
<name>A0ABN6SEH7_9BIFI</name>
<dbReference type="PROSITE" id="PS00626">
    <property type="entry name" value="RCC1_2"/>
    <property type="match status" value="2"/>
</dbReference>
<evidence type="ECO:0000259" key="4">
    <source>
        <dbReference type="Pfam" id="PF25390"/>
    </source>
</evidence>
<evidence type="ECO:0000313" key="5">
    <source>
        <dbReference type="EMBL" id="BDR53582.1"/>
    </source>
</evidence>
<keyword evidence="6" id="KW-1185">Reference proteome</keyword>
<evidence type="ECO:0000256" key="2">
    <source>
        <dbReference type="ARBA" id="ARBA00022737"/>
    </source>
</evidence>
<keyword evidence="1" id="KW-0344">Guanine-nucleotide releasing factor</keyword>
<dbReference type="Gene3D" id="2.130.10.30">
    <property type="entry name" value="Regulator of chromosome condensation 1/beta-lactamase-inhibitor protein II"/>
    <property type="match status" value="4"/>
</dbReference>
<dbReference type="InterPro" id="IPR051553">
    <property type="entry name" value="Ran_GTPase-activating"/>
</dbReference>
<dbReference type="Pfam" id="PF00415">
    <property type="entry name" value="RCC1"/>
    <property type="match status" value="1"/>
</dbReference>
<dbReference type="PANTHER" id="PTHR45982:SF1">
    <property type="entry name" value="REGULATOR OF CHROMOSOME CONDENSATION"/>
    <property type="match status" value="1"/>
</dbReference>